<keyword evidence="2" id="KW-0479">Metal-binding</keyword>
<evidence type="ECO:0000256" key="2">
    <source>
        <dbReference type="ARBA" id="ARBA00022723"/>
    </source>
</evidence>
<dbReference type="Gene3D" id="2.60.120.650">
    <property type="entry name" value="Cupin"/>
    <property type="match status" value="2"/>
</dbReference>
<evidence type="ECO:0000256" key="1">
    <source>
        <dbReference type="ARBA" id="ARBA00004123"/>
    </source>
</evidence>
<feature type="domain" description="ARID" evidence="13">
    <location>
        <begin position="85"/>
        <end position="175"/>
    </location>
</feature>
<sequence length="1190" mass="136364">MAEKIPLASKKIHFTPPPEALVYRPTIEEFKDPLAYINRIRPVASKFGICKIVPPDDWQPPFAVNADKLTFSPRIQKLNELEATTRIKLMFFDKIVKFWYLQGTAIKLPTVEGKILDLFSLHKLVQREGGFPKVCETDNWVQLASEMGIKDADGKATLIKGHYEKLLYPYDVFEENKKANSTDWQPPFAVNADKLTFSPRIQKLNELEESQGCSTIGDSGVTQYVLAKYVCVNCGRGDREASLLLCDGCDDSYHTFCLIPSLNSVPKGDWRCPKCVAVVVDKPTEPYGFAQSKRTFTLQEFGAMADEFKSNYFHKPVHHVETHHVESEFWKLVSSIDHDVTVLYGADLHTMDLGSGFPTVNHSELLPCEREYVQSGWNLNNMPVLQRSVLSHINANISGMKVPWMYVGMCFSTFCWHNEDHWSYSINYLHWVFLFKDENLPQSVKEEDFLDDDQDDGSVCQKENSYDEADLENMDISLEIKQELIDDVERQQELGESCSLNPENESLLGKIMKGKRLQDDREYKPTGGKRQIPSRIQPTRSSKRLSDPSSKCSSPPKNKELKRLEFVGAGPKMAGFTKVKVENKGKTRGKKAKYVDPGIKKSELCRFELLPDDERQCEICKTTCFLSAIKCPCSGKRIVCLHHYRELCDCPPENLILRYRYKSHEFIEMLQSLRERFQGFTAWHLKTKKILETPGEKQDISTLTALLQEAIQGQYPSDATFQRLKRALAKAEVIMDLRDKLRVGKYLNQISLECFQEVVDDLNNLPCEIVNSNIILETLEQTLKIQQESRKLLNEEHPDCKELEKCINTMSFTPIELPEFRKLKQKLEQVNWLDEVKNVDREGTLPTLEAIKVIIAAGSQLPPHPHLEGVMSKLQERLTKMENWEKKVTACLEDESKQRLAYLEALLREANNIKGFLPKKKALEEVVKEAKAWFSKVNDIKISPYYPYLQTIEKLAIEGRPMPIKLDVIREMDILMNRAKLWLDKAETTFLRKHAHYTLLEALCPRTKVGISTFRSRKRRNKDDKDSSPCSPSLVPVDEPLSPEDLVTSFKNVENREVELMKALRKGNLAKRANDTGNATYCICQKEFTEGMLQCELCKDYFHAASCVPIIRVPNRIKQQSSLHQLSNSAIKEKFLCPCCMRSRRPRLDAILPLLVGLQELPLRIPEGEALQILTERTMNWQVIAADSLN</sequence>
<dbReference type="InterPro" id="IPR003349">
    <property type="entry name" value="JmjN"/>
</dbReference>
<dbReference type="CDD" id="cd15605">
    <property type="entry name" value="PHD1_Lid_like"/>
    <property type="match status" value="1"/>
</dbReference>
<dbReference type="InterPro" id="IPR019786">
    <property type="entry name" value="Zinc_finger_PHD-type_CS"/>
</dbReference>
<dbReference type="InterPro" id="IPR011011">
    <property type="entry name" value="Znf_FYVE_PHD"/>
</dbReference>
<dbReference type="GO" id="GO:0008270">
    <property type="term" value="F:zinc ion binding"/>
    <property type="evidence" value="ECO:0007669"/>
    <property type="project" value="UniProtKB-KW"/>
</dbReference>
<dbReference type="InterPro" id="IPR019787">
    <property type="entry name" value="Znf_PHD-finger"/>
</dbReference>
<dbReference type="Pfam" id="PF00628">
    <property type="entry name" value="PHD"/>
    <property type="match status" value="1"/>
</dbReference>
<dbReference type="Pfam" id="PF08429">
    <property type="entry name" value="PLU-1"/>
    <property type="match status" value="1"/>
</dbReference>
<evidence type="ECO:0000313" key="16">
    <source>
        <dbReference type="Proteomes" id="UP000792457"/>
    </source>
</evidence>
<keyword evidence="4 10" id="KW-0863">Zinc-finger</keyword>
<dbReference type="PANTHER" id="PTHR10694">
    <property type="entry name" value="LYSINE-SPECIFIC DEMETHYLASE"/>
    <property type="match status" value="1"/>
</dbReference>
<feature type="region of interest" description="Disordered" evidence="11">
    <location>
        <begin position="1015"/>
        <end position="1040"/>
    </location>
</feature>
<dbReference type="PROSITE" id="PS01359">
    <property type="entry name" value="ZF_PHD_1"/>
    <property type="match status" value="1"/>
</dbReference>
<keyword evidence="7" id="KW-0560">Oxidoreductase</keyword>
<dbReference type="FunFam" id="1.10.150.60:FF:000016">
    <property type="entry name" value="Putative Lysine-specific demethylase 5B"/>
    <property type="match status" value="1"/>
</dbReference>
<evidence type="ECO:0000256" key="3">
    <source>
        <dbReference type="ARBA" id="ARBA00022737"/>
    </source>
</evidence>
<dbReference type="GO" id="GO:0006355">
    <property type="term" value="P:regulation of DNA-templated transcription"/>
    <property type="evidence" value="ECO:0007669"/>
    <property type="project" value="TreeGrafter"/>
</dbReference>
<dbReference type="PANTHER" id="PTHR10694:SF33">
    <property type="entry name" value="LYSINE-SPECIFIC DEMETHYLASE 5"/>
    <property type="match status" value="1"/>
</dbReference>
<dbReference type="InterPro" id="IPR003347">
    <property type="entry name" value="JmjC_dom"/>
</dbReference>
<evidence type="ECO:0000313" key="15">
    <source>
        <dbReference type="EMBL" id="KAG8236043.1"/>
    </source>
</evidence>
<dbReference type="AlphaFoldDB" id="A0A8K0P8L3"/>
<evidence type="ECO:0000256" key="4">
    <source>
        <dbReference type="ARBA" id="ARBA00022771"/>
    </source>
</evidence>
<dbReference type="Pfam" id="PF02375">
    <property type="entry name" value="JmjN"/>
    <property type="match status" value="1"/>
</dbReference>
<dbReference type="EMBL" id="KZ308981">
    <property type="protein sequence ID" value="KAG8236043.1"/>
    <property type="molecule type" value="Genomic_DNA"/>
</dbReference>
<dbReference type="Proteomes" id="UP000792457">
    <property type="component" value="Unassembled WGS sequence"/>
</dbReference>
<evidence type="ECO:0000259" key="13">
    <source>
        <dbReference type="PROSITE" id="PS51011"/>
    </source>
</evidence>
<organism evidence="15 16">
    <name type="scientific">Ladona fulva</name>
    <name type="common">Scarce chaser dragonfly</name>
    <name type="synonym">Libellula fulva</name>
    <dbReference type="NCBI Taxonomy" id="123851"/>
    <lineage>
        <taxon>Eukaryota</taxon>
        <taxon>Metazoa</taxon>
        <taxon>Ecdysozoa</taxon>
        <taxon>Arthropoda</taxon>
        <taxon>Hexapoda</taxon>
        <taxon>Insecta</taxon>
        <taxon>Pterygota</taxon>
        <taxon>Palaeoptera</taxon>
        <taxon>Odonata</taxon>
        <taxon>Epiprocta</taxon>
        <taxon>Anisoptera</taxon>
        <taxon>Libelluloidea</taxon>
        <taxon>Libellulidae</taxon>
        <taxon>Ladona</taxon>
    </lineage>
</organism>
<reference evidence="15" key="2">
    <citation type="submission" date="2017-10" db="EMBL/GenBank/DDBJ databases">
        <title>Ladona fulva Genome sequencing and assembly.</title>
        <authorList>
            <person name="Murali S."/>
            <person name="Richards S."/>
            <person name="Bandaranaike D."/>
            <person name="Bellair M."/>
            <person name="Blankenburg K."/>
            <person name="Chao H."/>
            <person name="Dinh H."/>
            <person name="Doddapaneni H."/>
            <person name="Dugan-Rocha S."/>
            <person name="Elkadiri S."/>
            <person name="Gnanaolivu R."/>
            <person name="Hernandez B."/>
            <person name="Skinner E."/>
            <person name="Javaid M."/>
            <person name="Lee S."/>
            <person name="Li M."/>
            <person name="Ming W."/>
            <person name="Munidasa M."/>
            <person name="Muniz J."/>
            <person name="Nguyen L."/>
            <person name="Hughes D."/>
            <person name="Osuji N."/>
            <person name="Pu L.-L."/>
            <person name="Puazo M."/>
            <person name="Qu C."/>
            <person name="Quiroz J."/>
            <person name="Raj R."/>
            <person name="Weissenberger G."/>
            <person name="Xin Y."/>
            <person name="Zou X."/>
            <person name="Han Y."/>
            <person name="Worley K."/>
            <person name="Muzny D."/>
            <person name="Gibbs R."/>
        </authorList>
    </citation>
    <scope>NUCLEOTIDE SEQUENCE</scope>
    <source>
        <strain evidence="15">Sampled in the wild</strain>
    </source>
</reference>
<dbReference type="SMART" id="SM00545">
    <property type="entry name" value="JmjN"/>
    <property type="match status" value="1"/>
</dbReference>
<feature type="compositionally biased region" description="Low complexity" evidence="11">
    <location>
        <begin position="547"/>
        <end position="556"/>
    </location>
</feature>
<comment type="subcellular location">
    <subcellularLocation>
        <location evidence="1">Nucleus</location>
    </subcellularLocation>
</comment>
<dbReference type="InterPro" id="IPR004198">
    <property type="entry name" value="Znf_C5HC2"/>
</dbReference>
<dbReference type="Pfam" id="PF02928">
    <property type="entry name" value="zf-C5HC2"/>
    <property type="match status" value="1"/>
</dbReference>
<evidence type="ECO:0000256" key="5">
    <source>
        <dbReference type="ARBA" id="ARBA00022833"/>
    </source>
</evidence>
<evidence type="ECO:0000256" key="6">
    <source>
        <dbReference type="ARBA" id="ARBA00022853"/>
    </source>
</evidence>
<dbReference type="Pfam" id="PF02373">
    <property type="entry name" value="JmjC"/>
    <property type="match status" value="1"/>
</dbReference>
<feature type="region of interest" description="Disordered" evidence="11">
    <location>
        <begin position="509"/>
        <end position="557"/>
    </location>
</feature>
<dbReference type="InterPro" id="IPR001965">
    <property type="entry name" value="Znf_PHD"/>
</dbReference>
<gene>
    <name evidence="15" type="ORF">J437_LFUL015643</name>
</gene>
<evidence type="ECO:0000256" key="9">
    <source>
        <dbReference type="ARBA" id="ARBA00023242"/>
    </source>
</evidence>
<proteinExistence type="predicted"/>
<dbReference type="SMART" id="SM01014">
    <property type="entry name" value="ARID"/>
    <property type="match status" value="1"/>
</dbReference>
<dbReference type="Gene3D" id="3.30.40.10">
    <property type="entry name" value="Zinc/RING finger domain, C3HC4 (zinc finger)"/>
    <property type="match status" value="2"/>
</dbReference>
<reference evidence="15" key="1">
    <citation type="submission" date="2013-04" db="EMBL/GenBank/DDBJ databases">
        <authorList>
            <person name="Qu J."/>
            <person name="Murali S.C."/>
            <person name="Bandaranaike D."/>
            <person name="Bellair M."/>
            <person name="Blankenburg K."/>
            <person name="Chao H."/>
            <person name="Dinh H."/>
            <person name="Doddapaneni H."/>
            <person name="Downs B."/>
            <person name="Dugan-Rocha S."/>
            <person name="Elkadiri S."/>
            <person name="Gnanaolivu R.D."/>
            <person name="Hernandez B."/>
            <person name="Javaid M."/>
            <person name="Jayaseelan J.C."/>
            <person name="Lee S."/>
            <person name="Li M."/>
            <person name="Ming W."/>
            <person name="Munidasa M."/>
            <person name="Muniz J."/>
            <person name="Nguyen L."/>
            <person name="Ongeri F."/>
            <person name="Osuji N."/>
            <person name="Pu L.-L."/>
            <person name="Puazo M."/>
            <person name="Qu C."/>
            <person name="Quiroz J."/>
            <person name="Raj R."/>
            <person name="Weissenberger G."/>
            <person name="Xin Y."/>
            <person name="Zou X."/>
            <person name="Han Y."/>
            <person name="Richards S."/>
            <person name="Worley K."/>
            <person name="Muzny D."/>
            <person name="Gibbs R."/>
        </authorList>
    </citation>
    <scope>NUCLEOTIDE SEQUENCE</scope>
    <source>
        <strain evidence="15">Sampled in the wild</strain>
    </source>
</reference>
<dbReference type="SUPFAM" id="SSF46774">
    <property type="entry name" value="ARID-like"/>
    <property type="match status" value="1"/>
</dbReference>
<dbReference type="InterPro" id="IPR013083">
    <property type="entry name" value="Znf_RING/FYVE/PHD"/>
</dbReference>
<dbReference type="GO" id="GO:0000785">
    <property type="term" value="C:chromatin"/>
    <property type="evidence" value="ECO:0007669"/>
    <property type="project" value="TreeGrafter"/>
</dbReference>
<keyword evidence="8" id="KW-0408">Iron</keyword>
<keyword evidence="6" id="KW-0156">Chromatin regulator</keyword>
<dbReference type="SMART" id="SM00249">
    <property type="entry name" value="PHD"/>
    <property type="match status" value="2"/>
</dbReference>
<dbReference type="InterPro" id="IPR013637">
    <property type="entry name" value="Lys_sp_deMease-like_dom"/>
</dbReference>
<name>A0A8K0P8L3_LADFU</name>
<dbReference type="PROSITE" id="PS51183">
    <property type="entry name" value="JMJN"/>
    <property type="match status" value="1"/>
</dbReference>
<dbReference type="SMART" id="SM00558">
    <property type="entry name" value="JmjC"/>
    <property type="match status" value="1"/>
</dbReference>
<dbReference type="PROSITE" id="PS51011">
    <property type="entry name" value="ARID"/>
    <property type="match status" value="1"/>
</dbReference>
<dbReference type="PROSITE" id="PS50016">
    <property type="entry name" value="ZF_PHD_2"/>
    <property type="match status" value="1"/>
</dbReference>
<protein>
    <recommendedName>
        <fullName evidence="17">[Histone H3]-trimethyl-L-lysine(4) demethylase</fullName>
    </recommendedName>
</protein>
<dbReference type="Pfam" id="PF01388">
    <property type="entry name" value="ARID"/>
    <property type="match status" value="1"/>
</dbReference>
<keyword evidence="9" id="KW-0539">Nucleus</keyword>
<evidence type="ECO:0008006" key="17">
    <source>
        <dbReference type="Google" id="ProtNLM"/>
    </source>
</evidence>
<evidence type="ECO:0000259" key="14">
    <source>
        <dbReference type="PROSITE" id="PS51183"/>
    </source>
</evidence>
<evidence type="ECO:0000256" key="7">
    <source>
        <dbReference type="ARBA" id="ARBA00022964"/>
    </source>
</evidence>
<dbReference type="GO" id="GO:0003677">
    <property type="term" value="F:DNA binding"/>
    <property type="evidence" value="ECO:0007669"/>
    <property type="project" value="InterPro"/>
</dbReference>
<dbReference type="SMART" id="SM00501">
    <property type="entry name" value="BRIGHT"/>
    <property type="match status" value="1"/>
</dbReference>
<feature type="domain" description="JmjN" evidence="14">
    <location>
        <begin position="20"/>
        <end position="61"/>
    </location>
</feature>
<keyword evidence="7" id="KW-0223">Dioxygenase</keyword>
<evidence type="ECO:0000256" key="8">
    <source>
        <dbReference type="ARBA" id="ARBA00023004"/>
    </source>
</evidence>
<dbReference type="OrthoDB" id="1678912at2759"/>
<dbReference type="SUPFAM" id="SSF51197">
    <property type="entry name" value="Clavaminate synthase-like"/>
    <property type="match status" value="1"/>
</dbReference>
<evidence type="ECO:0000256" key="10">
    <source>
        <dbReference type="PROSITE-ProRule" id="PRU00146"/>
    </source>
</evidence>
<evidence type="ECO:0000259" key="12">
    <source>
        <dbReference type="PROSITE" id="PS50016"/>
    </source>
</evidence>
<dbReference type="InterPro" id="IPR036431">
    <property type="entry name" value="ARID_dom_sf"/>
</dbReference>
<comment type="caution">
    <text evidence="15">The sequence shown here is derived from an EMBL/GenBank/DDBJ whole genome shotgun (WGS) entry which is preliminary data.</text>
</comment>
<dbReference type="InterPro" id="IPR001606">
    <property type="entry name" value="ARID_dom"/>
</dbReference>
<keyword evidence="16" id="KW-1185">Reference proteome</keyword>
<keyword evidence="3" id="KW-0677">Repeat</keyword>
<dbReference type="SUPFAM" id="SSF57903">
    <property type="entry name" value="FYVE/PHD zinc finger"/>
    <property type="match status" value="2"/>
</dbReference>
<feature type="domain" description="PHD-type" evidence="12">
    <location>
        <begin position="228"/>
        <end position="278"/>
    </location>
</feature>
<dbReference type="Gene3D" id="1.10.150.60">
    <property type="entry name" value="ARID DNA-binding domain"/>
    <property type="match status" value="1"/>
</dbReference>
<keyword evidence="5" id="KW-0862">Zinc</keyword>
<dbReference type="GO" id="GO:0005634">
    <property type="term" value="C:nucleus"/>
    <property type="evidence" value="ECO:0007669"/>
    <property type="project" value="UniProtKB-SubCell"/>
</dbReference>
<accession>A0A8K0P8L3</accession>
<dbReference type="GO" id="GO:0034647">
    <property type="term" value="F:histone H3K4me/H3K4me2/H3K4me3 demethylase activity"/>
    <property type="evidence" value="ECO:0007669"/>
    <property type="project" value="TreeGrafter"/>
</dbReference>
<evidence type="ECO:0000256" key="11">
    <source>
        <dbReference type="SAM" id="MobiDB-lite"/>
    </source>
</evidence>